<protein>
    <recommendedName>
        <fullName evidence="4">Tetratricopeptide repeat protein</fullName>
    </recommendedName>
</protein>
<feature type="chain" id="PRO_5031271816" description="Tetratricopeptide repeat protein" evidence="1">
    <location>
        <begin position="19"/>
        <end position="173"/>
    </location>
</feature>
<dbReference type="InterPro" id="IPR011990">
    <property type="entry name" value="TPR-like_helical_dom_sf"/>
</dbReference>
<gene>
    <name evidence="2" type="ORF">HOV93_21500</name>
</gene>
<accession>A0A7V8V4U3</accession>
<keyword evidence="1" id="KW-0732">Signal</keyword>
<comment type="caution">
    <text evidence="2">The sequence shown here is derived from an EMBL/GenBank/DDBJ whole genome shotgun (WGS) entry which is preliminary data.</text>
</comment>
<dbReference type="RefSeq" id="WP_207396440.1">
    <property type="nucleotide sequence ID" value="NZ_JABRWO010000005.1"/>
</dbReference>
<feature type="signal peptide" evidence="1">
    <location>
        <begin position="1"/>
        <end position="18"/>
    </location>
</feature>
<dbReference type="AlphaFoldDB" id="A0A7V8V4U3"/>
<evidence type="ECO:0008006" key="4">
    <source>
        <dbReference type="Google" id="ProtNLM"/>
    </source>
</evidence>
<name>A0A7V8V4U3_9BACT</name>
<organism evidence="2 3">
    <name type="scientific">Bremerella alba</name>
    <dbReference type="NCBI Taxonomy" id="980252"/>
    <lineage>
        <taxon>Bacteria</taxon>
        <taxon>Pseudomonadati</taxon>
        <taxon>Planctomycetota</taxon>
        <taxon>Planctomycetia</taxon>
        <taxon>Pirellulales</taxon>
        <taxon>Pirellulaceae</taxon>
        <taxon>Bremerella</taxon>
    </lineage>
</organism>
<dbReference type="Gene3D" id="1.25.40.10">
    <property type="entry name" value="Tetratricopeptide repeat domain"/>
    <property type="match status" value="1"/>
</dbReference>
<dbReference type="Pfam" id="PF13432">
    <property type="entry name" value="TPR_16"/>
    <property type="match status" value="1"/>
</dbReference>
<evidence type="ECO:0000313" key="3">
    <source>
        <dbReference type="Proteomes" id="UP000551616"/>
    </source>
</evidence>
<dbReference type="Proteomes" id="UP000551616">
    <property type="component" value="Unassembled WGS sequence"/>
</dbReference>
<keyword evidence="3" id="KW-1185">Reference proteome</keyword>
<dbReference type="SUPFAM" id="SSF48452">
    <property type="entry name" value="TPR-like"/>
    <property type="match status" value="1"/>
</dbReference>
<dbReference type="EMBL" id="JABRWO010000005">
    <property type="protein sequence ID" value="MBA2114978.1"/>
    <property type="molecule type" value="Genomic_DNA"/>
</dbReference>
<sequence>MSTRSVAMLILVVSAAQSIGCAISPAIREAFMDPGKEHRERKAEIHRLVDQRHVKSRLQAASAMLSSGRYDDCEQVLAEIENIDPHCKEMHLIRGEVLMGQDKFVEAAALYEKVLEKHPADANLHHLHAMALEFSGDSVSAMLAFQRAAELSPDSSLIQLSQIRDNAPGRAIR</sequence>
<proteinExistence type="predicted"/>
<evidence type="ECO:0000256" key="1">
    <source>
        <dbReference type="SAM" id="SignalP"/>
    </source>
</evidence>
<reference evidence="2 3" key="1">
    <citation type="submission" date="2020-05" db="EMBL/GenBank/DDBJ databases">
        <title>Bremerella alba sp. nov., a novel planctomycete isolated from the surface of the macroalga Fucus spiralis.</title>
        <authorList>
            <person name="Godinho O."/>
            <person name="Botelho R."/>
            <person name="Albuquerque L."/>
            <person name="Wiegand S."/>
            <person name="Da Costa M.S."/>
            <person name="Lobo-Da-Cunha A."/>
            <person name="Jogler C."/>
            <person name="Lage O.M."/>
        </authorList>
    </citation>
    <scope>NUCLEOTIDE SEQUENCE [LARGE SCALE GENOMIC DNA]</scope>
    <source>
        <strain evidence="2 3">FF15</strain>
    </source>
</reference>
<evidence type="ECO:0000313" key="2">
    <source>
        <dbReference type="EMBL" id="MBA2114978.1"/>
    </source>
</evidence>